<dbReference type="InterPro" id="IPR009057">
    <property type="entry name" value="Homeodomain-like_sf"/>
</dbReference>
<dbReference type="PROSITE" id="PS01124">
    <property type="entry name" value="HTH_ARAC_FAMILY_2"/>
    <property type="match status" value="1"/>
</dbReference>
<keyword evidence="3" id="KW-0804">Transcription</keyword>
<sequence>MEATLGQLFRPIQANGRDPSHHYVEVLPSPALRPFVSCYWLSEPRRIIHKTGTEQVQEGAIDRVLPDGCTDLLFEHDEQGQRCLSRYCGVYDHPFVIAYDLARPTEKFGVRFFPGGAYPFVQTSLSEHANQHMELDNIWPILGNDLGEQLLAEGSLAGKVRIMESFLLKRLTARGERGIRKDVRMSNLLHRIFASGGVVGIRELADAEGISPRQMQRKFDQWIGFGPKRFSEIVRFQSVVKRIKLAETAALDWRHVAVDYGYFDQAHFIHDFKRFYGESPLLAAKEFHKASVFYNPLSK</sequence>
<evidence type="ECO:0000313" key="6">
    <source>
        <dbReference type="Proteomes" id="UP000271031"/>
    </source>
</evidence>
<keyword evidence="2" id="KW-0238">DNA-binding</keyword>
<evidence type="ECO:0000256" key="2">
    <source>
        <dbReference type="ARBA" id="ARBA00023125"/>
    </source>
</evidence>
<comment type="caution">
    <text evidence="5">The sequence shown here is derived from an EMBL/GenBank/DDBJ whole genome shotgun (WGS) entry which is preliminary data.</text>
</comment>
<dbReference type="SMART" id="SM00342">
    <property type="entry name" value="HTH_ARAC"/>
    <property type="match status" value="1"/>
</dbReference>
<proteinExistence type="predicted"/>
<dbReference type="OrthoDB" id="323290at2"/>
<dbReference type="PANTHER" id="PTHR46796">
    <property type="entry name" value="HTH-TYPE TRANSCRIPTIONAL ACTIVATOR RHAS-RELATED"/>
    <property type="match status" value="1"/>
</dbReference>
<dbReference type="Gene3D" id="1.10.10.60">
    <property type="entry name" value="Homeodomain-like"/>
    <property type="match status" value="1"/>
</dbReference>
<dbReference type="InterPro" id="IPR018060">
    <property type="entry name" value="HTH_AraC"/>
</dbReference>
<dbReference type="EMBL" id="RHHQ01000018">
    <property type="protein sequence ID" value="RNB83392.1"/>
    <property type="molecule type" value="Genomic_DNA"/>
</dbReference>
<dbReference type="InterPro" id="IPR046532">
    <property type="entry name" value="DUF6597"/>
</dbReference>
<dbReference type="PANTHER" id="PTHR46796:SF13">
    <property type="entry name" value="HTH-TYPE TRANSCRIPTIONAL ACTIVATOR RHAS"/>
    <property type="match status" value="1"/>
</dbReference>
<organism evidence="5 6">
    <name type="scientific">Brevibacillus fluminis</name>
    <dbReference type="NCBI Taxonomy" id="511487"/>
    <lineage>
        <taxon>Bacteria</taxon>
        <taxon>Bacillati</taxon>
        <taxon>Bacillota</taxon>
        <taxon>Bacilli</taxon>
        <taxon>Bacillales</taxon>
        <taxon>Paenibacillaceae</taxon>
        <taxon>Brevibacillus</taxon>
    </lineage>
</organism>
<evidence type="ECO:0000313" key="5">
    <source>
        <dbReference type="EMBL" id="RNB83392.1"/>
    </source>
</evidence>
<feature type="domain" description="HTH araC/xylS-type" evidence="4">
    <location>
        <begin position="183"/>
        <end position="286"/>
    </location>
</feature>
<keyword evidence="1" id="KW-0805">Transcription regulation</keyword>
<dbReference type="Proteomes" id="UP000271031">
    <property type="component" value="Unassembled WGS sequence"/>
</dbReference>
<dbReference type="SUPFAM" id="SSF46689">
    <property type="entry name" value="Homeodomain-like"/>
    <property type="match status" value="1"/>
</dbReference>
<dbReference type="GO" id="GO:0043565">
    <property type="term" value="F:sequence-specific DNA binding"/>
    <property type="evidence" value="ECO:0007669"/>
    <property type="project" value="InterPro"/>
</dbReference>
<dbReference type="GO" id="GO:0003700">
    <property type="term" value="F:DNA-binding transcription factor activity"/>
    <property type="evidence" value="ECO:0007669"/>
    <property type="project" value="InterPro"/>
</dbReference>
<dbReference type="Pfam" id="PF12833">
    <property type="entry name" value="HTH_18"/>
    <property type="match status" value="1"/>
</dbReference>
<name>A0A3M8D5Q8_9BACL</name>
<dbReference type="Pfam" id="PF20240">
    <property type="entry name" value="DUF6597"/>
    <property type="match status" value="1"/>
</dbReference>
<dbReference type="AlphaFoldDB" id="A0A3M8D5Q8"/>
<dbReference type="InterPro" id="IPR050204">
    <property type="entry name" value="AraC_XylS_family_regulators"/>
</dbReference>
<protein>
    <submittedName>
        <fullName evidence="5">AraC family transcriptional regulator</fullName>
    </submittedName>
</protein>
<keyword evidence="6" id="KW-1185">Reference proteome</keyword>
<reference evidence="5 6" key="1">
    <citation type="submission" date="2018-10" db="EMBL/GenBank/DDBJ databases">
        <title>Phylogenomics of Brevibacillus.</title>
        <authorList>
            <person name="Dunlap C."/>
        </authorList>
    </citation>
    <scope>NUCLEOTIDE SEQUENCE [LARGE SCALE GENOMIC DNA]</scope>
    <source>
        <strain evidence="5 6">JCM 15716</strain>
    </source>
</reference>
<evidence type="ECO:0000259" key="4">
    <source>
        <dbReference type="PROSITE" id="PS01124"/>
    </source>
</evidence>
<dbReference type="RefSeq" id="WP_122920124.1">
    <property type="nucleotide sequence ID" value="NZ_RHHQ01000018.1"/>
</dbReference>
<accession>A0A3M8D5Q8</accession>
<evidence type="ECO:0000256" key="3">
    <source>
        <dbReference type="ARBA" id="ARBA00023163"/>
    </source>
</evidence>
<evidence type="ECO:0000256" key="1">
    <source>
        <dbReference type="ARBA" id="ARBA00023015"/>
    </source>
</evidence>
<gene>
    <name evidence="5" type="ORF">EDM56_22265</name>
</gene>